<accession>A0ABQ0GK27</accession>
<evidence type="ECO:0000313" key="2">
    <source>
        <dbReference type="EMBL" id="GAB1318087.1"/>
    </source>
</evidence>
<reference evidence="2 3" key="1">
    <citation type="submission" date="2024-09" db="EMBL/GenBank/DDBJ databases">
        <title>Itraconazole resistance in Madurella fahalii resulting from another homologue of gene encoding cytochrome P450 14-alpha sterol demethylase (CYP51).</title>
        <authorList>
            <person name="Yoshioka I."/>
            <person name="Fahal A.H."/>
            <person name="Kaneko S."/>
            <person name="Yaguchi T."/>
        </authorList>
    </citation>
    <scope>NUCLEOTIDE SEQUENCE [LARGE SCALE GENOMIC DNA]</scope>
    <source>
        <strain evidence="2 3">IFM 68171</strain>
    </source>
</reference>
<dbReference type="RefSeq" id="XP_070919818.1">
    <property type="nucleotide sequence ID" value="XM_071063717.1"/>
</dbReference>
<name>A0ABQ0GK27_9PEZI</name>
<proteinExistence type="predicted"/>
<evidence type="ECO:0000313" key="3">
    <source>
        <dbReference type="Proteomes" id="UP001628179"/>
    </source>
</evidence>
<sequence>MATSNPRMSGSDLYYRHELDGQVLAIPPPLRPGDLRNSILTRLEWYTNVLTALPHRSESGDSGNVSAMRLAAAQAALLKDLRQLSKLTADLERRLLARRRGKWLVHASLAILSHAFMIKVLPVFISYLFPAWTTPRARLGPVLSVLQWYAYPIAAYNITNFEKGLGETRNLKRDLTIIETRVENGLEVQDTACFNDATWGGIPWESGYESV</sequence>
<keyword evidence="1" id="KW-0472">Membrane</keyword>
<dbReference type="Proteomes" id="UP001628179">
    <property type="component" value="Unassembled WGS sequence"/>
</dbReference>
<organism evidence="2 3">
    <name type="scientific">Madurella fahalii</name>
    <dbReference type="NCBI Taxonomy" id="1157608"/>
    <lineage>
        <taxon>Eukaryota</taxon>
        <taxon>Fungi</taxon>
        <taxon>Dikarya</taxon>
        <taxon>Ascomycota</taxon>
        <taxon>Pezizomycotina</taxon>
        <taxon>Sordariomycetes</taxon>
        <taxon>Sordariomycetidae</taxon>
        <taxon>Sordariales</taxon>
        <taxon>Sordariales incertae sedis</taxon>
        <taxon>Madurella</taxon>
    </lineage>
</organism>
<evidence type="ECO:0000256" key="1">
    <source>
        <dbReference type="SAM" id="Phobius"/>
    </source>
</evidence>
<keyword evidence="1" id="KW-1133">Transmembrane helix</keyword>
<gene>
    <name evidence="2" type="ORF">MFIFM68171_08297</name>
</gene>
<dbReference type="GeneID" id="98179040"/>
<keyword evidence="3" id="KW-1185">Reference proteome</keyword>
<protein>
    <submittedName>
        <fullName evidence="2">Uncharacterized protein</fullName>
    </submittedName>
</protein>
<keyword evidence="1" id="KW-0812">Transmembrane</keyword>
<dbReference type="EMBL" id="BAAFSV010000004">
    <property type="protein sequence ID" value="GAB1318087.1"/>
    <property type="molecule type" value="Genomic_DNA"/>
</dbReference>
<feature type="transmembrane region" description="Helical" evidence="1">
    <location>
        <begin position="103"/>
        <end position="129"/>
    </location>
</feature>
<comment type="caution">
    <text evidence="2">The sequence shown here is derived from an EMBL/GenBank/DDBJ whole genome shotgun (WGS) entry which is preliminary data.</text>
</comment>